<feature type="compositionally biased region" description="Gly residues" evidence="1">
    <location>
        <begin position="364"/>
        <end position="380"/>
    </location>
</feature>
<comment type="caution">
    <text evidence="2">The sequence shown here is derived from an EMBL/GenBank/DDBJ whole genome shotgun (WGS) entry which is preliminary data.</text>
</comment>
<gene>
    <name evidence="2" type="ORF">Agub_g4991</name>
</gene>
<sequence>MQATNSFGDHSPRARLLDIVNASNDERLLDALCNAALAFLSVNGEGASSGAACTSSCGLPPDDVHRSPTKGHPQNKGASRERPTQQRETHSQVTAAPPCDNTATGRGTASGGKHRPHVYGSGPSPVLRRQYERYSLRPGSATSSALRHPGNADGASPSSTAGCAIPASSSASKPAATTSQTSPSSSVNTSATATRHRLANSTSHATKQQPAAHPTTTTAATASPSPFPPTAYKTPETRVLLRAPHATTPATGGTATPFSYKTSQSSAASCSGPTPHRTSTSHHPHPQHTSTTSVARPSASAARPSPSSGARRPGAGGFTPVQYQPRGLAALRQTAAASVTPGGAITGTALSSRHGTPTSVSCGGRLGAGGGVGVRGAGAG</sequence>
<organism evidence="2 3">
    <name type="scientific">Astrephomene gubernaculifera</name>
    <dbReference type="NCBI Taxonomy" id="47775"/>
    <lineage>
        <taxon>Eukaryota</taxon>
        <taxon>Viridiplantae</taxon>
        <taxon>Chlorophyta</taxon>
        <taxon>core chlorophytes</taxon>
        <taxon>Chlorophyceae</taxon>
        <taxon>CS clade</taxon>
        <taxon>Chlamydomonadales</taxon>
        <taxon>Astrephomenaceae</taxon>
        <taxon>Astrephomene</taxon>
    </lineage>
</organism>
<dbReference type="Proteomes" id="UP001054857">
    <property type="component" value="Unassembled WGS sequence"/>
</dbReference>
<dbReference type="AlphaFoldDB" id="A0AAD3HKC7"/>
<accession>A0AAD3HKC7</accession>
<evidence type="ECO:0000313" key="2">
    <source>
        <dbReference type="EMBL" id="GFR43863.1"/>
    </source>
</evidence>
<evidence type="ECO:0000256" key="1">
    <source>
        <dbReference type="SAM" id="MobiDB-lite"/>
    </source>
</evidence>
<feature type="compositionally biased region" description="Polar residues" evidence="1">
    <location>
        <begin position="348"/>
        <end position="361"/>
    </location>
</feature>
<feature type="compositionally biased region" description="Low complexity" evidence="1">
    <location>
        <begin position="287"/>
        <end position="313"/>
    </location>
</feature>
<reference evidence="2 3" key="1">
    <citation type="journal article" date="2021" name="Sci. Rep.">
        <title>Genome sequencing of the multicellular alga Astrephomene provides insights into convergent evolution of germ-soma differentiation.</title>
        <authorList>
            <person name="Yamashita S."/>
            <person name="Yamamoto K."/>
            <person name="Matsuzaki R."/>
            <person name="Suzuki S."/>
            <person name="Yamaguchi H."/>
            <person name="Hirooka S."/>
            <person name="Minakuchi Y."/>
            <person name="Miyagishima S."/>
            <person name="Kawachi M."/>
            <person name="Toyoda A."/>
            <person name="Nozaki H."/>
        </authorList>
    </citation>
    <scope>NUCLEOTIDE SEQUENCE [LARGE SCALE GENOMIC DNA]</scope>
    <source>
        <strain evidence="2 3">NIES-4017</strain>
    </source>
</reference>
<feature type="region of interest" description="Disordered" evidence="1">
    <location>
        <begin position="60"/>
        <end position="233"/>
    </location>
</feature>
<keyword evidence="3" id="KW-1185">Reference proteome</keyword>
<name>A0AAD3HKC7_9CHLO</name>
<feature type="region of interest" description="Disordered" evidence="1">
    <location>
        <begin position="347"/>
        <end position="380"/>
    </location>
</feature>
<feature type="compositionally biased region" description="Basic and acidic residues" evidence="1">
    <location>
        <begin position="78"/>
        <end position="90"/>
    </location>
</feature>
<evidence type="ECO:0000313" key="3">
    <source>
        <dbReference type="Proteomes" id="UP001054857"/>
    </source>
</evidence>
<feature type="compositionally biased region" description="Polar residues" evidence="1">
    <location>
        <begin position="199"/>
        <end position="209"/>
    </location>
</feature>
<feature type="compositionally biased region" description="Low complexity" evidence="1">
    <location>
        <begin position="210"/>
        <end position="224"/>
    </location>
</feature>
<feature type="region of interest" description="Disordered" evidence="1">
    <location>
        <begin position="246"/>
        <end position="322"/>
    </location>
</feature>
<feature type="compositionally biased region" description="Polar residues" evidence="1">
    <location>
        <begin position="259"/>
        <end position="272"/>
    </location>
</feature>
<dbReference type="EMBL" id="BMAR01000006">
    <property type="protein sequence ID" value="GFR43863.1"/>
    <property type="molecule type" value="Genomic_DNA"/>
</dbReference>
<proteinExistence type="predicted"/>
<feature type="non-terminal residue" evidence="2">
    <location>
        <position position="380"/>
    </location>
</feature>
<feature type="compositionally biased region" description="Low complexity" evidence="1">
    <location>
        <begin position="246"/>
        <end position="257"/>
    </location>
</feature>
<protein>
    <submittedName>
        <fullName evidence="2">Uncharacterized protein</fullName>
    </submittedName>
</protein>
<feature type="compositionally biased region" description="Low complexity" evidence="1">
    <location>
        <begin position="166"/>
        <end position="193"/>
    </location>
</feature>